<dbReference type="AlphaFoldDB" id="W5W525"/>
<reference evidence="2 3" key="1">
    <citation type="journal article" date="2014" name="BMC Genomics">
        <title>Complete genome sequence of producer of the glycopeptide antibiotic Aculeximycin Kutzneria albida DSM 43870T, a representative of minor genus of Pseudonocardiaceae.</title>
        <authorList>
            <person name="Rebets Y."/>
            <person name="Tokovenko B."/>
            <person name="Lushchyk I."/>
            <person name="Ruckert C."/>
            <person name="Zaburannyi N."/>
            <person name="Bechthold A."/>
            <person name="Kalinowski J."/>
            <person name="Luzhetskyy A."/>
        </authorList>
    </citation>
    <scope>NUCLEOTIDE SEQUENCE [LARGE SCALE GENOMIC DNA]</scope>
    <source>
        <strain evidence="2">DSM 43870</strain>
    </source>
</reference>
<dbReference type="Proteomes" id="UP000019225">
    <property type="component" value="Chromosome"/>
</dbReference>
<dbReference type="RefSeq" id="WP_025355741.1">
    <property type="nucleotide sequence ID" value="NZ_CP007155.1"/>
</dbReference>
<dbReference type="GO" id="GO:0006646">
    <property type="term" value="P:phosphatidylethanolamine biosynthetic process"/>
    <property type="evidence" value="ECO:0007669"/>
    <property type="project" value="TreeGrafter"/>
</dbReference>
<evidence type="ECO:0000259" key="1">
    <source>
        <dbReference type="Pfam" id="PF01636"/>
    </source>
</evidence>
<gene>
    <name evidence="2" type="ORF">KALB_2197</name>
</gene>
<dbReference type="PANTHER" id="PTHR22603:SF66">
    <property type="entry name" value="ETHANOLAMINE KINASE"/>
    <property type="match status" value="1"/>
</dbReference>
<dbReference type="InterPro" id="IPR002575">
    <property type="entry name" value="Aminoglycoside_PTrfase"/>
</dbReference>
<feature type="domain" description="Aminoglycoside phosphotransferase" evidence="1">
    <location>
        <begin position="22"/>
        <end position="234"/>
    </location>
</feature>
<dbReference type="STRING" id="1449976.KALB_2197"/>
<keyword evidence="3" id="KW-1185">Reference proteome</keyword>
<dbReference type="OrthoDB" id="179763at2"/>
<dbReference type="InterPro" id="IPR011009">
    <property type="entry name" value="Kinase-like_dom_sf"/>
</dbReference>
<dbReference type="Gene3D" id="3.90.1200.10">
    <property type="match status" value="1"/>
</dbReference>
<keyword evidence="2" id="KW-0418">Kinase</keyword>
<dbReference type="CDD" id="cd05151">
    <property type="entry name" value="ChoK-like"/>
    <property type="match status" value="1"/>
</dbReference>
<keyword evidence="2" id="KW-0808">Transferase</keyword>
<dbReference type="Gene3D" id="3.30.200.20">
    <property type="entry name" value="Phosphorylase Kinase, domain 1"/>
    <property type="match status" value="1"/>
</dbReference>
<dbReference type="eggNOG" id="COG0510">
    <property type="taxonomic scope" value="Bacteria"/>
</dbReference>
<protein>
    <submittedName>
        <fullName evidence="2">Choline kinase involved in LPS biosynthesis-likeprotein</fullName>
    </submittedName>
</protein>
<dbReference type="GO" id="GO:0005737">
    <property type="term" value="C:cytoplasm"/>
    <property type="evidence" value="ECO:0007669"/>
    <property type="project" value="TreeGrafter"/>
</dbReference>
<organism evidence="2 3">
    <name type="scientific">Kutzneria albida DSM 43870</name>
    <dbReference type="NCBI Taxonomy" id="1449976"/>
    <lineage>
        <taxon>Bacteria</taxon>
        <taxon>Bacillati</taxon>
        <taxon>Actinomycetota</taxon>
        <taxon>Actinomycetes</taxon>
        <taxon>Pseudonocardiales</taxon>
        <taxon>Pseudonocardiaceae</taxon>
        <taxon>Kutzneria</taxon>
    </lineage>
</organism>
<dbReference type="SUPFAM" id="SSF56112">
    <property type="entry name" value="Protein kinase-like (PK-like)"/>
    <property type="match status" value="1"/>
</dbReference>
<dbReference type="KEGG" id="kal:KALB_2197"/>
<sequence>MSVTVEAVLAQVPEWAGRRVECVPITGGLSHQVLSVRTGDQRYVLRLLDPAVSLAGLGVPMEQEIANTVLAAETGAGPRVVRVLPEHSALVLEYVDGETLSAADVPQHIEGIALACRLLHSGRAFGNEFEVFAKLAELAGLCRAHDLGLPEGFEQRQPEIDALRRALAAHPLPKVPCHNDLLAENFLAQDDRVRIVDYQLSGMNDPGFELGDIAAEAQLDPEQTERLARAYFGAELTGALVARVRLYALMSDYTWTLWFRIHHGLLPSKAGDFDYAAEAAGKWGRALAVLDGPEYGRLVAAV</sequence>
<dbReference type="GO" id="GO:0004305">
    <property type="term" value="F:ethanolamine kinase activity"/>
    <property type="evidence" value="ECO:0007669"/>
    <property type="project" value="TreeGrafter"/>
</dbReference>
<proteinExistence type="predicted"/>
<dbReference type="HOGENOM" id="CLU_055115_1_1_11"/>
<dbReference type="Pfam" id="PF01636">
    <property type="entry name" value="APH"/>
    <property type="match status" value="1"/>
</dbReference>
<evidence type="ECO:0000313" key="3">
    <source>
        <dbReference type="Proteomes" id="UP000019225"/>
    </source>
</evidence>
<evidence type="ECO:0000313" key="2">
    <source>
        <dbReference type="EMBL" id="AHH95566.1"/>
    </source>
</evidence>
<dbReference type="EMBL" id="CP007155">
    <property type="protein sequence ID" value="AHH95566.1"/>
    <property type="molecule type" value="Genomic_DNA"/>
</dbReference>
<dbReference type="PANTHER" id="PTHR22603">
    <property type="entry name" value="CHOLINE/ETHANOALAMINE KINASE"/>
    <property type="match status" value="1"/>
</dbReference>
<name>W5W525_9PSEU</name>
<accession>W5W525</accession>